<dbReference type="Pfam" id="PF07478">
    <property type="entry name" value="Dala_Dala_lig_C"/>
    <property type="match status" value="1"/>
</dbReference>
<dbReference type="PANTHER" id="PTHR23132:SF26">
    <property type="entry name" value="BLR7451 PROTEIN"/>
    <property type="match status" value="1"/>
</dbReference>
<accession>A0A4R8IEV1</accession>
<dbReference type="GO" id="GO:0046872">
    <property type="term" value="F:metal ion binding"/>
    <property type="evidence" value="ECO:0007669"/>
    <property type="project" value="InterPro"/>
</dbReference>
<comment type="similarity">
    <text evidence="1">Belongs to the D-alanine--D-alanine ligase family.</text>
</comment>
<proteinExistence type="inferred from homology"/>
<dbReference type="AlphaFoldDB" id="A0A4R8IEV1"/>
<evidence type="ECO:0000259" key="5">
    <source>
        <dbReference type="PROSITE" id="PS50975"/>
    </source>
</evidence>
<evidence type="ECO:0000256" key="2">
    <source>
        <dbReference type="ARBA" id="ARBA00022598"/>
    </source>
</evidence>
<protein>
    <submittedName>
        <fullName evidence="6">D-alanine-D-alanine ligase</fullName>
    </submittedName>
</protein>
<dbReference type="InterPro" id="IPR013815">
    <property type="entry name" value="ATP_grasp_subdomain_1"/>
</dbReference>
<reference evidence="6 7" key="1">
    <citation type="submission" date="2019-03" db="EMBL/GenBank/DDBJ databases">
        <title>Genomic Encyclopedia of Type Strains, Phase IV (KMG-IV): sequencing the most valuable type-strain genomes for metagenomic binning, comparative biology and taxonomic classification.</title>
        <authorList>
            <person name="Goeker M."/>
        </authorList>
    </citation>
    <scope>NUCLEOTIDE SEQUENCE [LARGE SCALE GENOMIC DNA]</scope>
    <source>
        <strain evidence="6 7">DSM 16326</strain>
    </source>
</reference>
<evidence type="ECO:0000313" key="7">
    <source>
        <dbReference type="Proteomes" id="UP000294914"/>
    </source>
</evidence>
<evidence type="ECO:0000256" key="4">
    <source>
        <dbReference type="PROSITE-ProRule" id="PRU00409"/>
    </source>
</evidence>
<dbReference type="RefSeq" id="WP_134085156.1">
    <property type="nucleotide sequence ID" value="NZ_SOQX01000009.1"/>
</dbReference>
<keyword evidence="4" id="KW-0067">ATP-binding</keyword>
<sequence length="341" mass="39101">MKKLKVMMLLHPEMVPPGDLKDPEDPRHDKYRTEMDVQQALQKLGHQAIIVPVHDDIAPIRQAVESWQPDVAFNMLEDFAGFGALDFYIVSYLHMLGVPYTGCNARGLLLSRDKALSKKLMAYHRIRVPRFRVFPASRKATLKRAAHLPYPMIVKSKIEQGSVGIAQSSYVANAEELIERVQQLHQMTGEDAIAEQYVEGRELYITVMGNQRLEVLPIRELVFDKLDDSMHRIATYQVKWNEKYRDKWGIDYRFARNLPQGVEAQINHLAKRVYRVLEMSGYARLDLRLAGDGKIYVLEANANAAISRDDDVAYAAQKAGYNYEQLIQKLLNLGLRAMHYS</sequence>
<name>A0A4R8IEV1_9GAMM</name>
<evidence type="ECO:0000256" key="3">
    <source>
        <dbReference type="ARBA" id="ARBA00023316"/>
    </source>
</evidence>
<dbReference type="GO" id="GO:0071555">
    <property type="term" value="P:cell wall organization"/>
    <property type="evidence" value="ECO:0007669"/>
    <property type="project" value="UniProtKB-KW"/>
</dbReference>
<keyword evidence="7" id="KW-1185">Reference proteome</keyword>
<dbReference type="InterPro" id="IPR016185">
    <property type="entry name" value="PreATP-grasp_dom_sf"/>
</dbReference>
<dbReference type="GO" id="GO:0005524">
    <property type="term" value="F:ATP binding"/>
    <property type="evidence" value="ECO:0007669"/>
    <property type="project" value="UniProtKB-UniRule"/>
</dbReference>
<evidence type="ECO:0000313" key="6">
    <source>
        <dbReference type="EMBL" id="TDX98134.1"/>
    </source>
</evidence>
<dbReference type="PANTHER" id="PTHR23132">
    <property type="entry name" value="D-ALANINE--D-ALANINE LIGASE"/>
    <property type="match status" value="1"/>
</dbReference>
<dbReference type="GO" id="GO:0008716">
    <property type="term" value="F:D-alanine-D-alanine ligase activity"/>
    <property type="evidence" value="ECO:0007669"/>
    <property type="project" value="InterPro"/>
</dbReference>
<dbReference type="Gene3D" id="3.30.470.20">
    <property type="entry name" value="ATP-grasp fold, B domain"/>
    <property type="match status" value="1"/>
</dbReference>
<evidence type="ECO:0000256" key="1">
    <source>
        <dbReference type="ARBA" id="ARBA00010871"/>
    </source>
</evidence>
<organism evidence="6 7">
    <name type="scientific">Thiohalophilus thiocyanatoxydans</name>
    <dbReference type="NCBI Taxonomy" id="381308"/>
    <lineage>
        <taxon>Bacteria</taxon>
        <taxon>Pseudomonadati</taxon>
        <taxon>Pseudomonadota</taxon>
        <taxon>Gammaproteobacteria</taxon>
        <taxon>Thiohalomonadales</taxon>
        <taxon>Thiohalophilaceae</taxon>
        <taxon>Thiohalophilus</taxon>
    </lineage>
</organism>
<dbReference type="Gene3D" id="3.30.1490.20">
    <property type="entry name" value="ATP-grasp fold, A domain"/>
    <property type="match status" value="1"/>
</dbReference>
<dbReference type="PROSITE" id="PS50975">
    <property type="entry name" value="ATP_GRASP"/>
    <property type="match status" value="1"/>
</dbReference>
<dbReference type="InterPro" id="IPR011095">
    <property type="entry name" value="Dala_Dala_lig_C"/>
</dbReference>
<comment type="caution">
    <text evidence="6">The sequence shown here is derived from an EMBL/GenBank/DDBJ whole genome shotgun (WGS) entry which is preliminary data.</text>
</comment>
<dbReference type="EMBL" id="SOQX01000009">
    <property type="protein sequence ID" value="TDX98134.1"/>
    <property type="molecule type" value="Genomic_DNA"/>
</dbReference>
<dbReference type="InterPro" id="IPR011761">
    <property type="entry name" value="ATP-grasp"/>
</dbReference>
<keyword evidence="4" id="KW-0547">Nucleotide-binding</keyword>
<dbReference type="SUPFAM" id="SSF56059">
    <property type="entry name" value="Glutathione synthetase ATP-binding domain-like"/>
    <property type="match status" value="1"/>
</dbReference>
<dbReference type="Proteomes" id="UP000294914">
    <property type="component" value="Unassembled WGS sequence"/>
</dbReference>
<feature type="domain" description="ATP-grasp" evidence="5">
    <location>
        <begin position="118"/>
        <end position="332"/>
    </location>
</feature>
<dbReference type="OrthoDB" id="9800957at2"/>
<gene>
    <name evidence="6" type="ORF">EDC23_2616</name>
</gene>
<keyword evidence="2 6" id="KW-0436">Ligase</keyword>
<dbReference type="SUPFAM" id="SSF52440">
    <property type="entry name" value="PreATP-grasp domain"/>
    <property type="match status" value="1"/>
</dbReference>
<keyword evidence="3" id="KW-0961">Cell wall biogenesis/degradation</keyword>